<sequence length="420" mass="49403">MNIPILQIPKQIQELCQNYKSNFSIPQFKNFENFITGIIINDQADIYALSKGFEQGKHYDSLHHFASESYWNMEDVLKTSISIIKHLPDQSKRLNSKGWLIIDDSLIEKFGKLMEAVSTQYDHSQNRYLKYAHCLVALVYTDQNMNRYPLNFGLWRSKQDCKEIKQKFLTKIEIARDLIQYAIDQGIPFQGVLFDSWYFCKDLVDFIESHNKDWVSASKSNRNIVHQGETINLQEYSKTINNNERRDLPKFIAKKEKVCRFKSIKKSMPCLKRGKETVRILVSYEYDKNKKFTKEPIFLVSNRKNLRPEKLLQIYQIRWAVETFFRDAKQHLGLEDYQMRKLKGIKSHWCLVFTSAVILELVKAKCVSKDFPINASHLSVGELCQRAFNEAFQAIIIWVIQQVKKLSPDHQIFSYLGIQL</sequence>
<organism evidence="2 3">
    <name type="scientific">Candidatus Infernicultor aquiphilus</name>
    <dbReference type="NCBI Taxonomy" id="1805029"/>
    <lineage>
        <taxon>Bacteria</taxon>
        <taxon>Pseudomonadati</taxon>
        <taxon>Atribacterota</taxon>
        <taxon>Candidatus Phoenicimicrobiia</taxon>
        <taxon>Candidatus Pheonicimicrobiales</taxon>
        <taxon>Candidatus Phoenicimicrobiaceae</taxon>
        <taxon>Candidatus Infernicultor</taxon>
    </lineage>
</organism>
<dbReference type="SUPFAM" id="SSF53098">
    <property type="entry name" value="Ribonuclease H-like"/>
    <property type="match status" value="1"/>
</dbReference>
<comment type="caution">
    <text evidence="2">The sequence shown here is derived from an EMBL/GenBank/DDBJ whole genome shotgun (WGS) entry which is preliminary data.</text>
</comment>
<dbReference type="Proteomes" id="UP000230646">
    <property type="component" value="Unassembled WGS sequence"/>
</dbReference>
<dbReference type="NCBIfam" id="NF033540">
    <property type="entry name" value="transpos_IS701"/>
    <property type="match status" value="1"/>
</dbReference>
<feature type="domain" description="Transposase IS4-like" evidence="1">
    <location>
        <begin position="100"/>
        <end position="357"/>
    </location>
</feature>
<name>A0A2M7PSE2_9BACT</name>
<accession>A0A2M7PSE2</accession>
<reference evidence="2 3" key="1">
    <citation type="submission" date="2017-09" db="EMBL/GenBank/DDBJ databases">
        <title>Depth-based differentiation of microbial function through sediment-hosted aquifers and enrichment of novel symbionts in the deep terrestrial subsurface.</title>
        <authorList>
            <person name="Probst A.J."/>
            <person name="Ladd B."/>
            <person name="Jarett J.K."/>
            <person name="Geller-Mcgrath D.E."/>
            <person name="Sieber C.M."/>
            <person name="Emerson J.B."/>
            <person name="Anantharaman K."/>
            <person name="Thomas B.C."/>
            <person name="Malmstrom R."/>
            <person name="Stieglmeier M."/>
            <person name="Klingl A."/>
            <person name="Woyke T."/>
            <person name="Ryan C.M."/>
            <person name="Banfield J.F."/>
        </authorList>
    </citation>
    <scope>NUCLEOTIDE SEQUENCE [LARGE SCALE GENOMIC DNA]</scope>
    <source>
        <strain evidence="2">CG_4_10_14_3_um_filter_34_13</strain>
    </source>
</reference>
<dbReference type="Pfam" id="PF01609">
    <property type="entry name" value="DDE_Tnp_1"/>
    <property type="match status" value="1"/>
</dbReference>
<dbReference type="GO" id="GO:0004803">
    <property type="term" value="F:transposase activity"/>
    <property type="evidence" value="ECO:0007669"/>
    <property type="project" value="InterPro"/>
</dbReference>
<evidence type="ECO:0000259" key="1">
    <source>
        <dbReference type="Pfam" id="PF01609"/>
    </source>
</evidence>
<dbReference type="EMBL" id="PFKO01000063">
    <property type="protein sequence ID" value="PIY33563.1"/>
    <property type="molecule type" value="Genomic_DNA"/>
</dbReference>
<dbReference type="PANTHER" id="PTHR33627:SF1">
    <property type="entry name" value="TRANSPOSASE"/>
    <property type="match status" value="1"/>
</dbReference>
<dbReference type="GO" id="GO:0006313">
    <property type="term" value="P:DNA transposition"/>
    <property type="evidence" value="ECO:0007669"/>
    <property type="project" value="InterPro"/>
</dbReference>
<dbReference type="PANTHER" id="PTHR33627">
    <property type="entry name" value="TRANSPOSASE"/>
    <property type="match status" value="1"/>
</dbReference>
<evidence type="ECO:0000313" key="3">
    <source>
        <dbReference type="Proteomes" id="UP000230646"/>
    </source>
</evidence>
<dbReference type="InterPro" id="IPR002559">
    <property type="entry name" value="Transposase_11"/>
</dbReference>
<protein>
    <recommendedName>
        <fullName evidence="1">Transposase IS4-like domain-containing protein</fullName>
    </recommendedName>
</protein>
<dbReference type="GO" id="GO:0003677">
    <property type="term" value="F:DNA binding"/>
    <property type="evidence" value="ECO:0007669"/>
    <property type="project" value="InterPro"/>
</dbReference>
<evidence type="ECO:0000313" key="2">
    <source>
        <dbReference type="EMBL" id="PIY33563.1"/>
    </source>
</evidence>
<dbReference type="Gene3D" id="3.90.350.10">
    <property type="entry name" value="Transposase Inhibitor Protein From Tn5, Chain A, domain 1"/>
    <property type="match status" value="1"/>
</dbReference>
<dbReference type="RefSeq" id="WP_406606875.1">
    <property type="nucleotide sequence ID" value="NZ_PFKO01000063.1"/>
</dbReference>
<dbReference type="InterPro" id="IPR039365">
    <property type="entry name" value="IS701-like"/>
</dbReference>
<proteinExistence type="predicted"/>
<dbReference type="AlphaFoldDB" id="A0A2M7PSE2"/>
<dbReference type="InterPro" id="IPR012337">
    <property type="entry name" value="RNaseH-like_sf"/>
</dbReference>
<gene>
    <name evidence="2" type="ORF">COZ07_01700</name>
</gene>